<dbReference type="RefSeq" id="WP_189717849.1">
    <property type="nucleotide sequence ID" value="NZ_BMSA01000042.1"/>
</dbReference>
<dbReference type="SUPFAM" id="SSF51338">
    <property type="entry name" value="Composite domain of metallo-dependent hydrolases"/>
    <property type="match status" value="1"/>
</dbReference>
<dbReference type="Gene3D" id="1.20.58.520">
    <property type="entry name" value="Amidohydrolase"/>
    <property type="match status" value="1"/>
</dbReference>
<dbReference type="Gene3D" id="2.30.40.10">
    <property type="entry name" value="Urease, subunit C, domain 1"/>
    <property type="match status" value="1"/>
</dbReference>
<comment type="caution">
    <text evidence="2">The sequence shown here is derived from an EMBL/GenBank/DDBJ whole genome shotgun (WGS) entry which is preliminary data.</text>
</comment>
<feature type="domain" description="Amidohydrolase-related" evidence="1">
    <location>
        <begin position="53"/>
        <end position="394"/>
    </location>
</feature>
<dbReference type="Proteomes" id="UP000646776">
    <property type="component" value="Unassembled WGS sequence"/>
</dbReference>
<dbReference type="EMBL" id="BMSA01000042">
    <property type="protein sequence ID" value="GGT93093.1"/>
    <property type="molecule type" value="Genomic_DNA"/>
</dbReference>
<dbReference type="Gene3D" id="3.40.50.10910">
    <property type="entry name" value="Amidohydrolase"/>
    <property type="match status" value="1"/>
</dbReference>
<organism evidence="2 3">
    <name type="scientific">Streptomyces phaeofaciens</name>
    <dbReference type="NCBI Taxonomy" id="68254"/>
    <lineage>
        <taxon>Bacteria</taxon>
        <taxon>Bacillati</taxon>
        <taxon>Actinomycetota</taxon>
        <taxon>Actinomycetes</taxon>
        <taxon>Kitasatosporales</taxon>
        <taxon>Streptomycetaceae</taxon>
        <taxon>Streptomyces</taxon>
    </lineage>
</organism>
<dbReference type="SUPFAM" id="SSF51556">
    <property type="entry name" value="Metallo-dependent hydrolases"/>
    <property type="match status" value="1"/>
</dbReference>
<reference evidence="2" key="1">
    <citation type="journal article" date="2014" name="Int. J. Syst. Evol. Microbiol.">
        <title>Complete genome sequence of Corynebacterium casei LMG S-19264T (=DSM 44701T), isolated from a smear-ripened cheese.</title>
        <authorList>
            <consortium name="US DOE Joint Genome Institute (JGI-PGF)"/>
            <person name="Walter F."/>
            <person name="Albersmeier A."/>
            <person name="Kalinowski J."/>
            <person name="Ruckert C."/>
        </authorList>
    </citation>
    <scope>NUCLEOTIDE SEQUENCE</scope>
    <source>
        <strain evidence="2">JCM 4125</strain>
    </source>
</reference>
<dbReference type="GO" id="GO:0016810">
    <property type="term" value="F:hydrolase activity, acting on carbon-nitrogen (but not peptide) bonds"/>
    <property type="evidence" value="ECO:0007669"/>
    <property type="project" value="InterPro"/>
</dbReference>
<sequence length="407" mass="43047">MIAIQNVRLFDGENISKSATVEVEGQHIATVLSGETPPRTDSGCQIVDGRNHTLLPGLIDAHTHVFGSVANLRTALAFGVTTELDMFSFPPELTSLLYEVVEEDDGLADLLSAGSVVCKPGGHPTQLMTALPTLSQPQEAEEFVAQRHKEGSRLLKLIFDNGRHAGFDLEMLDLDTASAAVRAGHARNMICVAHACDIAAVRMALSAGVDALTHVPVEGPLPEDVVRQCVQQGVTIIPTLTMMEMSTADTGRALAGDVLISQNLSADDVHAIRCGREGLAVGSGDLRHAMASTLRLHRAGVPVLAGTDANNAPGRLSPVVHGASLHRELELLVKAGLTPLEALASTTSGPADLFNLTDRGRVEPGRNADLVLVAGDPTTDITATRSITRVWRRGTPFDLDGFRASVT</sequence>
<dbReference type="InterPro" id="IPR011059">
    <property type="entry name" value="Metal-dep_hydrolase_composite"/>
</dbReference>
<proteinExistence type="predicted"/>
<gene>
    <name evidence="2" type="ORF">GCM10010226_83710</name>
</gene>
<accession>A0A918HPP2</accession>
<name>A0A918HPP2_9ACTN</name>
<dbReference type="Pfam" id="PF01979">
    <property type="entry name" value="Amidohydro_1"/>
    <property type="match status" value="1"/>
</dbReference>
<dbReference type="InterPro" id="IPR051781">
    <property type="entry name" value="Metallo-dep_Hydrolase"/>
</dbReference>
<dbReference type="Gene3D" id="3.30.110.90">
    <property type="entry name" value="Amidohydrolase"/>
    <property type="match status" value="1"/>
</dbReference>
<evidence type="ECO:0000313" key="3">
    <source>
        <dbReference type="Proteomes" id="UP000646776"/>
    </source>
</evidence>
<protein>
    <submittedName>
        <fullName evidence="2">Amidohydrolase</fullName>
    </submittedName>
</protein>
<dbReference type="InterPro" id="IPR032466">
    <property type="entry name" value="Metal_Hydrolase"/>
</dbReference>
<evidence type="ECO:0000259" key="1">
    <source>
        <dbReference type="Pfam" id="PF01979"/>
    </source>
</evidence>
<evidence type="ECO:0000313" key="2">
    <source>
        <dbReference type="EMBL" id="GGT93093.1"/>
    </source>
</evidence>
<dbReference type="PANTHER" id="PTHR43135:SF3">
    <property type="entry name" value="ALPHA-D-RIBOSE 1-METHYLPHOSPHONATE 5-TRIPHOSPHATE DIPHOSPHATASE"/>
    <property type="match status" value="1"/>
</dbReference>
<reference evidence="2" key="2">
    <citation type="submission" date="2020-09" db="EMBL/GenBank/DDBJ databases">
        <authorList>
            <person name="Sun Q."/>
            <person name="Ohkuma M."/>
        </authorList>
    </citation>
    <scope>NUCLEOTIDE SEQUENCE</scope>
    <source>
        <strain evidence="2">JCM 4125</strain>
    </source>
</reference>
<dbReference type="PANTHER" id="PTHR43135">
    <property type="entry name" value="ALPHA-D-RIBOSE 1-METHYLPHOSPHONATE 5-TRIPHOSPHATE DIPHOSPHATASE"/>
    <property type="match status" value="1"/>
</dbReference>
<dbReference type="AlphaFoldDB" id="A0A918HPP2"/>
<keyword evidence="3" id="KW-1185">Reference proteome</keyword>
<dbReference type="InterPro" id="IPR006680">
    <property type="entry name" value="Amidohydro-rel"/>
</dbReference>